<evidence type="ECO:0008006" key="15">
    <source>
        <dbReference type="Google" id="ProtNLM"/>
    </source>
</evidence>
<keyword evidence="6" id="KW-0227">DNA damage</keyword>
<feature type="region of interest" description="Disordered" evidence="9">
    <location>
        <begin position="1"/>
        <end position="39"/>
    </location>
</feature>
<dbReference type="GO" id="GO:0016607">
    <property type="term" value="C:nuclear speck"/>
    <property type="evidence" value="ECO:0007669"/>
    <property type="project" value="UniProtKB-SubCell"/>
</dbReference>
<dbReference type="PANTHER" id="PTHR32170:SF3">
    <property type="entry name" value="PROTEASOME ACTIVATOR COMPLEX SUBUNIT 4"/>
    <property type="match status" value="1"/>
</dbReference>
<comment type="subcellular location">
    <subcellularLocation>
        <location evidence="2">Cytoplasm</location>
    </subcellularLocation>
    <subcellularLocation>
        <location evidence="1">Nucleus speckle</location>
    </subcellularLocation>
</comment>
<evidence type="ECO:0000256" key="5">
    <source>
        <dbReference type="ARBA" id="ARBA00022737"/>
    </source>
</evidence>
<feature type="domain" description="Proteasome activator Blm10 middle HEAT repeats region" evidence="11">
    <location>
        <begin position="801"/>
        <end position="1337"/>
    </location>
</feature>
<evidence type="ECO:0000256" key="3">
    <source>
        <dbReference type="ARBA" id="ARBA00005739"/>
    </source>
</evidence>
<evidence type="ECO:0000256" key="7">
    <source>
        <dbReference type="ARBA" id="ARBA00023204"/>
    </source>
</evidence>
<dbReference type="GO" id="GO:0016504">
    <property type="term" value="F:peptidase activator activity"/>
    <property type="evidence" value="ECO:0007669"/>
    <property type="project" value="InterPro"/>
</dbReference>
<dbReference type="InterPro" id="IPR055455">
    <property type="entry name" value="HEAT_PSME4"/>
</dbReference>
<dbReference type="GO" id="GO:0010499">
    <property type="term" value="P:proteasomal ubiquitin-independent protein catabolic process"/>
    <property type="evidence" value="ECO:0007669"/>
    <property type="project" value="TreeGrafter"/>
</dbReference>
<evidence type="ECO:0000256" key="8">
    <source>
        <dbReference type="ARBA" id="ARBA00023242"/>
    </source>
</evidence>
<feature type="domain" description="Proteasome activator complex subunit 4-like HEAT repeat-like" evidence="12">
    <location>
        <begin position="1776"/>
        <end position="1972"/>
    </location>
</feature>
<evidence type="ECO:0000259" key="10">
    <source>
        <dbReference type="Pfam" id="PF11919"/>
    </source>
</evidence>
<dbReference type="InterPro" id="IPR016024">
    <property type="entry name" value="ARM-type_fold"/>
</dbReference>
<dbReference type="Gene3D" id="1.25.10.10">
    <property type="entry name" value="Leucine-rich Repeat Variant"/>
    <property type="match status" value="1"/>
</dbReference>
<evidence type="ECO:0000259" key="12">
    <source>
        <dbReference type="Pfam" id="PF23096"/>
    </source>
</evidence>
<dbReference type="Proteomes" id="UP000219338">
    <property type="component" value="Unassembled WGS sequence"/>
</dbReference>
<dbReference type="PANTHER" id="PTHR32170">
    <property type="entry name" value="PROTEASOME ACTIVATOR COMPLEX SUBUNIT 4"/>
    <property type="match status" value="1"/>
</dbReference>
<feature type="region of interest" description="Disordered" evidence="9">
    <location>
        <begin position="619"/>
        <end position="642"/>
    </location>
</feature>
<feature type="domain" description="Proteasome activator complex subunit 4 C-terminal" evidence="10">
    <location>
        <begin position="2275"/>
        <end position="2362"/>
    </location>
</feature>
<gene>
    <name evidence="13" type="ORF">ARMOST_09217</name>
</gene>
<dbReference type="Pfam" id="PF11919">
    <property type="entry name" value="PSME4_C"/>
    <property type="match status" value="1"/>
</dbReference>
<evidence type="ECO:0000313" key="13">
    <source>
        <dbReference type="EMBL" id="SJL05881.1"/>
    </source>
</evidence>
<dbReference type="SUPFAM" id="SSF48371">
    <property type="entry name" value="ARM repeat"/>
    <property type="match status" value="2"/>
</dbReference>
<dbReference type="GO" id="GO:0005829">
    <property type="term" value="C:cytosol"/>
    <property type="evidence" value="ECO:0007669"/>
    <property type="project" value="TreeGrafter"/>
</dbReference>
<dbReference type="Pfam" id="PF16507">
    <property type="entry name" value="HEAT_PSME4_mid"/>
    <property type="match status" value="1"/>
</dbReference>
<reference evidence="14" key="1">
    <citation type="journal article" date="2017" name="Nat. Ecol. Evol.">
        <title>Genome expansion and lineage-specific genetic innovations in the forest pathogenic fungi Armillaria.</title>
        <authorList>
            <person name="Sipos G."/>
            <person name="Prasanna A.N."/>
            <person name="Walter M.C."/>
            <person name="O'Connor E."/>
            <person name="Balint B."/>
            <person name="Krizsan K."/>
            <person name="Kiss B."/>
            <person name="Hess J."/>
            <person name="Varga T."/>
            <person name="Slot J."/>
            <person name="Riley R."/>
            <person name="Boka B."/>
            <person name="Rigling D."/>
            <person name="Barry K."/>
            <person name="Lee J."/>
            <person name="Mihaltcheva S."/>
            <person name="LaButti K."/>
            <person name="Lipzen A."/>
            <person name="Waldron R."/>
            <person name="Moloney N.M."/>
            <person name="Sperisen C."/>
            <person name="Kredics L."/>
            <person name="Vagvoelgyi C."/>
            <person name="Patrignani A."/>
            <person name="Fitzpatrick D."/>
            <person name="Nagy I."/>
            <person name="Doyle S."/>
            <person name="Anderson J.B."/>
            <person name="Grigoriev I.V."/>
            <person name="Gueldener U."/>
            <person name="Muensterkoetter M."/>
            <person name="Nagy L.G."/>
        </authorList>
    </citation>
    <scope>NUCLEOTIDE SEQUENCE [LARGE SCALE GENOMIC DNA]</scope>
    <source>
        <strain evidence="14">C18/9</strain>
    </source>
</reference>
<name>A0A284RAT1_ARMOS</name>
<dbReference type="InterPro" id="IPR021843">
    <property type="entry name" value="PSME4_C"/>
</dbReference>
<keyword evidence="8" id="KW-0539">Nucleus</keyword>
<keyword evidence="4" id="KW-0963">Cytoplasm</keyword>
<feature type="compositionally biased region" description="Low complexity" evidence="9">
    <location>
        <begin position="126"/>
        <end position="135"/>
    </location>
</feature>
<keyword evidence="5" id="KW-0677">Repeat</keyword>
<evidence type="ECO:0000259" key="11">
    <source>
        <dbReference type="Pfam" id="PF16507"/>
    </source>
</evidence>
<dbReference type="EMBL" id="FUEG01000006">
    <property type="protein sequence ID" value="SJL05881.1"/>
    <property type="molecule type" value="Genomic_DNA"/>
</dbReference>
<dbReference type="GO" id="GO:0006281">
    <property type="term" value="P:DNA repair"/>
    <property type="evidence" value="ECO:0007669"/>
    <property type="project" value="UniProtKB-KW"/>
</dbReference>
<organism evidence="13 14">
    <name type="scientific">Armillaria ostoyae</name>
    <name type="common">Armillaria root rot fungus</name>
    <dbReference type="NCBI Taxonomy" id="47428"/>
    <lineage>
        <taxon>Eukaryota</taxon>
        <taxon>Fungi</taxon>
        <taxon>Dikarya</taxon>
        <taxon>Basidiomycota</taxon>
        <taxon>Agaricomycotina</taxon>
        <taxon>Agaricomycetes</taxon>
        <taxon>Agaricomycetidae</taxon>
        <taxon>Agaricales</taxon>
        <taxon>Marasmiineae</taxon>
        <taxon>Physalacriaceae</taxon>
        <taxon>Armillaria</taxon>
    </lineage>
</organism>
<evidence type="ECO:0000256" key="9">
    <source>
        <dbReference type="SAM" id="MobiDB-lite"/>
    </source>
</evidence>
<feature type="region of interest" description="Disordered" evidence="9">
    <location>
        <begin position="111"/>
        <end position="144"/>
    </location>
</feature>
<evidence type="ECO:0000256" key="1">
    <source>
        <dbReference type="ARBA" id="ARBA00004324"/>
    </source>
</evidence>
<sequence>MSDLSHPNHLPPRPASRQHINMNGHKRPRLGPSEDNSIQDLLPLSDQNAWFYPAYGYDLDSEELAAGTALGNWGRKDVKGARWVRRGKLSAWGPGMEEWQAEERARKRLKQLLPQTKRSPSPPTLPHLLRSSSPPLTSPYPPPASQHYSYSSFVMDKAVTHTFRSSLLEELEQSTNSLIEGEANMKKALGRLWEVISEDAEPEPTDASVVTKREDEDGDSPEDVDRARRIVRAPDLTPPIHKLFLFSYSSEPPVHEPSHFASPETQQDNLERSIGVLRELQDDGREYVERLQEIREGLGEIKAQRNGVWQMDFLDLLDFCCSTDVTLSKAESGRNPSRLSGTLTLSFFAFPMTVPDISSLYINESSSRPSFSDDITDSRVLSDYDLHKLRCYAQSLPYAIESTSNMMELLDFIILRIVQCVEARDYDVGLLQWDSMLSYYWTMLKYPIPKEKRIRLAKIYFYVSTIPGMSTQMVATCSDAFKLLTKSKKRISIEDMRLPWRPIYDILRQDLFLSRRQFEYTQLSWCMGYMAENSRKFFHPAAIDEMLSTFVPQFNGTDLDSVLSSQYYLLTFLPLTHPQSYLPMLLRMWESINSYVYDDRMLHFLSKLTEMHVSPDVSDPRKLMEIPDDERSEGEQRPRWSREDLKEDAAWHGIYKDVGIFTEHEWGLLMCKCLASMGTNSVFNSGTELIDTTEIPLADTGSLSTAPTADNQMGFEIGRLPKANWRIPSLARIIVYSMAPDGFPISLSTAPTPLMTPLPSGMNTPQIQSSTLKEFLSVPLGKTAPSKGKTYLAGSKALDSLAKLIASTQSFFHPSNSGAWTTDLSAFIKYIVYDFNKRWHEEQQSDCKTPLNRRLTRTMKRELVKCLRTVALLAMFSQDNNTVSNIQSCLKSMSVMEPDLILHPVLQRAVPSLEALVETQRTIAVIKALGAVAPAIVSREVYYPGGKYLVPILQLLIPGIDLNDPSKTLCTTAFLVEISQYIKFSDLTTTGEDLIPSAPDIEATIPTRTALNWPSFANDEFNDLVDEEPRLSNEDEDILLKDTTGSFADWVASFIRRVIQLLENLPEEGPNGSSGGAVEVQVVDAVAGACSQICIHLSEPLFDLVLNMVFDYASTNVRPNAVRAIHQLVECIANADPVKTLARFLPFCSRNIRTELENGASSLRTTSDSMPIPSDATLHWNLAILRGTVYNDGKAILKYKDELMSLLQLLHSKTYSKRGYSWLGKMLSSMLLTLTHTYPLENKFVNPDEWKSDEFRWNHHCHWGKLYKPEEIEVSWHVPNAEEIDFALQIFRELVEPALSRLEELLLPEVPRDAVWRNDFCRHLVLIRNAFAGVPTIAKEYLSEDDIRASWQTSDILDEIPEMLASVESKNAGFCLTNPADPRYKYIRGFRQRFGVFLHNASISLRQQGEENSVDAVHILIQGFRAYLLEYGDSRDSFFLNEEQFNSEKNVSRQYARQKVWPRAVYVRKARYQHSARLRWNSLERLRGPLEDSLIDDLVEWSVWHYAVIREASQNLLESMCGLYDGVRRRALPALYKSLEPGTDDDRMKGALWTLNFPSFGRYAISEPILAATLVPKLLGCQHNEKPSIQDCVSAVSENCITSFVEPCYLVYDVSCPPLDRAIKHIKSTLPYDAKEVDITNRCRQARIKRVHLMNEAAEHTTSEVMKIATSPRTHWRYEIAAIRCLRTLLRRDMPLTPEQIRFFVERTHHSHPSVRYYAQRSVMKSLRNLKLRTLCPNPVDLFLARSTNPLKEEIVIHPSRALTSKFLAAYKVPFQWNQKQPIFLDTFLQGWVAWGTSIGLYRPPDTVKSTFQPWDPSSQEAIKALRTVTTDPSYWKNLSTYFSEENHEVSLTQDNVSCVKSIFQVLEDTPFPALKPTLEALIGDREPDKQRAAAELIAGVLGGSKHWPLNKQKILWAWFKPLIKQIINTNLKSDTLLVWTSFLEYMFYKKDPRRVQPIFDYLLESFTTMDYNAELSFDVVKILSLFRTCYEELGWKFSAWMDEVLQRCWKEIYSEHEDVRTYIAEILCFADKIKCTPRPTIPTTEVFVKECRMLPVDYDIMGMRGRYHKARILELVDNFKVWREERIPGVRAFQSKYDRVGVMVCKWLFESVHDTHAISVFDYILPLMPELFCFTEVNDNDELANRAHVLLVRMCGVTPPRALINPILDAIFEAIQASPSWRVRLKALPLVQVFYFRQVPLISEAKVVEILEVLCQCLDDEVVEVREMAATTLSGILRLSPRRSVLILKDRFVKLARNSRIPSRQDPEYNSAIRRRHAAILGICALVDSYPYTVEKWMPDLLTNILAEHTYDPIPISTTVRKCASNFKRTHQDTWHEDSKRFDEDQLSALSTLLTGSSYYA</sequence>
<dbReference type="Pfam" id="PF23096">
    <property type="entry name" value="HEAT_PSME4"/>
    <property type="match status" value="1"/>
</dbReference>
<evidence type="ECO:0000256" key="4">
    <source>
        <dbReference type="ARBA" id="ARBA00022490"/>
    </source>
</evidence>
<feature type="region of interest" description="Disordered" evidence="9">
    <location>
        <begin position="198"/>
        <end position="225"/>
    </location>
</feature>
<dbReference type="InterPro" id="IPR035309">
    <property type="entry name" value="PSME4"/>
</dbReference>
<dbReference type="OrthoDB" id="17907at2759"/>
<feature type="compositionally biased region" description="Basic and acidic residues" evidence="9">
    <location>
        <begin position="633"/>
        <end position="642"/>
    </location>
</feature>
<keyword evidence="7" id="KW-0234">DNA repair</keyword>
<comment type="similarity">
    <text evidence="3">Belongs to the BLM10 family.</text>
</comment>
<dbReference type="STRING" id="47428.A0A284RAT1"/>
<proteinExistence type="inferred from homology"/>
<dbReference type="OMA" id="GCQHNEK"/>
<dbReference type="GO" id="GO:0070628">
    <property type="term" value="F:proteasome binding"/>
    <property type="evidence" value="ECO:0007669"/>
    <property type="project" value="InterPro"/>
</dbReference>
<evidence type="ECO:0000313" key="14">
    <source>
        <dbReference type="Proteomes" id="UP000219338"/>
    </source>
</evidence>
<protein>
    <recommendedName>
        <fullName evidence="15">Proteasome activator subunit 4</fullName>
    </recommendedName>
</protein>
<keyword evidence="14" id="KW-1185">Reference proteome</keyword>
<dbReference type="InterPro" id="IPR032430">
    <property type="entry name" value="Blm10_mid"/>
</dbReference>
<dbReference type="InterPro" id="IPR011989">
    <property type="entry name" value="ARM-like"/>
</dbReference>
<evidence type="ECO:0000256" key="2">
    <source>
        <dbReference type="ARBA" id="ARBA00004496"/>
    </source>
</evidence>
<accession>A0A284RAT1</accession>
<evidence type="ECO:0000256" key="6">
    <source>
        <dbReference type="ARBA" id="ARBA00022763"/>
    </source>
</evidence>